<proteinExistence type="inferred from homology"/>
<keyword evidence="12" id="KW-1185">Reference proteome</keyword>
<dbReference type="AlphaFoldDB" id="A0AA36E3F7"/>
<feature type="coiled-coil region" evidence="10">
    <location>
        <begin position="86"/>
        <end position="113"/>
    </location>
</feature>
<evidence type="ECO:0000256" key="5">
    <source>
        <dbReference type="ARBA" id="ARBA00022776"/>
    </source>
</evidence>
<gene>
    <name evidence="11" type="ORF">LSALG_LOCUS21253</name>
</gene>
<dbReference type="GO" id="GO:0000070">
    <property type="term" value="P:mitotic sister chromatid segregation"/>
    <property type="evidence" value="ECO:0007669"/>
    <property type="project" value="TreeGrafter"/>
</dbReference>
<evidence type="ECO:0000313" key="11">
    <source>
        <dbReference type="EMBL" id="CAI9281561.1"/>
    </source>
</evidence>
<keyword evidence="8" id="KW-0131">Cell cycle</keyword>
<name>A0AA36E3F7_LACSI</name>
<evidence type="ECO:0000256" key="3">
    <source>
        <dbReference type="ARBA" id="ARBA00022454"/>
    </source>
</evidence>
<evidence type="ECO:0000256" key="9">
    <source>
        <dbReference type="ARBA" id="ARBA00023328"/>
    </source>
</evidence>
<dbReference type="GO" id="GO:0005634">
    <property type="term" value="C:nucleus"/>
    <property type="evidence" value="ECO:0007669"/>
    <property type="project" value="InterPro"/>
</dbReference>
<keyword evidence="4" id="KW-0132">Cell division</keyword>
<accession>A0AA36E3F7</accession>
<evidence type="ECO:0000256" key="7">
    <source>
        <dbReference type="ARBA" id="ARBA00023054"/>
    </source>
</evidence>
<feature type="coiled-coil region" evidence="10">
    <location>
        <begin position="145"/>
        <end position="172"/>
    </location>
</feature>
<dbReference type="PANTHER" id="PTHR14527">
    <property type="entry name" value="PROTEIN MIS12 HOMOLOG"/>
    <property type="match status" value="1"/>
</dbReference>
<protein>
    <submittedName>
        <fullName evidence="11">Uncharacterized protein</fullName>
    </submittedName>
</protein>
<dbReference type="Proteomes" id="UP001177003">
    <property type="component" value="Chromosome 4"/>
</dbReference>
<evidence type="ECO:0000256" key="6">
    <source>
        <dbReference type="ARBA" id="ARBA00022838"/>
    </source>
</evidence>
<dbReference type="Pfam" id="PF05859">
    <property type="entry name" value="Mis12"/>
    <property type="match status" value="1"/>
</dbReference>
<reference evidence="11" key="1">
    <citation type="submission" date="2023-04" db="EMBL/GenBank/DDBJ databases">
        <authorList>
            <person name="Vijverberg K."/>
            <person name="Xiong W."/>
            <person name="Schranz E."/>
        </authorList>
    </citation>
    <scope>NUCLEOTIDE SEQUENCE</scope>
</reference>
<keyword evidence="6" id="KW-0995">Kinetochore</keyword>
<comment type="subcellular location">
    <subcellularLocation>
        <location evidence="1">Chromosome</location>
        <location evidence="1">Centromere</location>
        <location evidence="1">Kinetochore</location>
    </subcellularLocation>
</comment>
<organism evidence="11 12">
    <name type="scientific">Lactuca saligna</name>
    <name type="common">Willowleaf lettuce</name>
    <dbReference type="NCBI Taxonomy" id="75948"/>
    <lineage>
        <taxon>Eukaryota</taxon>
        <taxon>Viridiplantae</taxon>
        <taxon>Streptophyta</taxon>
        <taxon>Embryophyta</taxon>
        <taxon>Tracheophyta</taxon>
        <taxon>Spermatophyta</taxon>
        <taxon>Magnoliopsida</taxon>
        <taxon>eudicotyledons</taxon>
        <taxon>Gunneridae</taxon>
        <taxon>Pentapetalae</taxon>
        <taxon>asterids</taxon>
        <taxon>campanulids</taxon>
        <taxon>Asterales</taxon>
        <taxon>Asteraceae</taxon>
        <taxon>Cichorioideae</taxon>
        <taxon>Cichorieae</taxon>
        <taxon>Lactucinae</taxon>
        <taxon>Lactuca</taxon>
    </lineage>
</organism>
<evidence type="ECO:0000256" key="8">
    <source>
        <dbReference type="ARBA" id="ARBA00023306"/>
    </source>
</evidence>
<dbReference type="GO" id="GO:0051301">
    <property type="term" value="P:cell division"/>
    <property type="evidence" value="ECO:0007669"/>
    <property type="project" value="UniProtKB-KW"/>
</dbReference>
<dbReference type="InterPro" id="IPR008685">
    <property type="entry name" value="Centromere_Mis12"/>
</dbReference>
<keyword evidence="3" id="KW-0158">Chromosome</keyword>
<dbReference type="PANTHER" id="PTHR14527:SF2">
    <property type="entry name" value="PROTEIN MIS12 HOMOLOG"/>
    <property type="match status" value="1"/>
</dbReference>
<keyword evidence="5" id="KW-0498">Mitosis</keyword>
<evidence type="ECO:0000256" key="4">
    <source>
        <dbReference type="ARBA" id="ARBA00022618"/>
    </source>
</evidence>
<sequence length="246" mass="27763">MNLSSQAVDYLAKRFCTILIVNLGLDYIRNTIQSSMDKRLTMWENYCFLRLSVVPEGFSLPKDDEESGSDVMDVDAVSNPDLDAHLDSLRTKLTLAEQESVQLKREIQALERQSAINNHQAALISELTKLSENDAFQCPCFFCKLSQLQKLAIELRMKVEKLKTEKEDESEHQKVRLWNEDLLRIIGGNGLSNADSQEIEGFLPGKMANIALEAEVEDVNSDLKVLNGNKLKLTIHHSNSSSIVYC</sequence>
<dbReference type="GO" id="GO:0000444">
    <property type="term" value="C:MIS12/MIND type complex"/>
    <property type="evidence" value="ECO:0007669"/>
    <property type="project" value="TreeGrafter"/>
</dbReference>
<evidence type="ECO:0000256" key="1">
    <source>
        <dbReference type="ARBA" id="ARBA00004629"/>
    </source>
</evidence>
<dbReference type="EMBL" id="OX465080">
    <property type="protein sequence ID" value="CAI9281561.1"/>
    <property type="molecule type" value="Genomic_DNA"/>
</dbReference>
<evidence type="ECO:0000256" key="2">
    <source>
        <dbReference type="ARBA" id="ARBA00008643"/>
    </source>
</evidence>
<dbReference type="GO" id="GO:0051382">
    <property type="term" value="P:kinetochore assembly"/>
    <property type="evidence" value="ECO:0007669"/>
    <property type="project" value="TreeGrafter"/>
</dbReference>
<comment type="similarity">
    <text evidence="2">Belongs to the mis12 family.</text>
</comment>
<keyword evidence="7 10" id="KW-0175">Coiled coil</keyword>
<evidence type="ECO:0000256" key="10">
    <source>
        <dbReference type="SAM" id="Coils"/>
    </source>
</evidence>
<evidence type="ECO:0000313" key="12">
    <source>
        <dbReference type="Proteomes" id="UP001177003"/>
    </source>
</evidence>
<keyword evidence="9" id="KW-0137">Centromere</keyword>